<gene>
    <name evidence="2" type="ORF">HMPREF3226_00482</name>
</gene>
<accession>A0A133QK41</accession>
<dbReference type="RefSeq" id="WP_231728272.1">
    <property type="nucleotide sequence ID" value="NZ_KQ957197.1"/>
</dbReference>
<feature type="signal peptide" evidence="1">
    <location>
        <begin position="1"/>
        <end position="33"/>
    </location>
</feature>
<protein>
    <recommendedName>
        <fullName evidence="4">Lipoprotein</fullName>
    </recommendedName>
</protein>
<dbReference type="AlphaFoldDB" id="A0A133QK41"/>
<dbReference type="PROSITE" id="PS51257">
    <property type="entry name" value="PROKAR_LIPOPROTEIN"/>
    <property type="match status" value="1"/>
</dbReference>
<sequence>MNPNRQHYPIMNSPLSKQRALLIIAIAFSLLLAACSEENCPLSTKVYSQYAMKGDTLRDTLTVITMRPDSNDAVVLNRLVNTYTFYLPMSYQKPTDELLFLYTDAKGKQALDTVRVNKTDKSHFESVDCPPSFFHTITSVECTKHRIDSIVIHDPNVDYDETKQHLYIYFNSGL</sequence>
<dbReference type="InterPro" id="IPR045607">
    <property type="entry name" value="DUF6452"/>
</dbReference>
<evidence type="ECO:0000313" key="2">
    <source>
        <dbReference type="EMBL" id="KXA43236.1"/>
    </source>
</evidence>
<dbReference type="Proteomes" id="UP000070533">
    <property type="component" value="Unassembled WGS sequence"/>
</dbReference>
<dbReference type="EMBL" id="LRQG01000019">
    <property type="protein sequence ID" value="KXA43236.1"/>
    <property type="molecule type" value="Genomic_DNA"/>
</dbReference>
<evidence type="ECO:0000256" key="1">
    <source>
        <dbReference type="SAM" id="SignalP"/>
    </source>
</evidence>
<feature type="chain" id="PRO_5007458880" description="Lipoprotein" evidence="1">
    <location>
        <begin position="34"/>
        <end position="174"/>
    </location>
</feature>
<dbReference type="Pfam" id="PF20050">
    <property type="entry name" value="DUF6452"/>
    <property type="match status" value="1"/>
</dbReference>
<reference evidence="3" key="1">
    <citation type="submission" date="2016-01" db="EMBL/GenBank/DDBJ databases">
        <authorList>
            <person name="Mitreva M."/>
            <person name="Pepin K.H."/>
            <person name="Mihindukulasuriya K.A."/>
            <person name="Fulton R."/>
            <person name="Fronick C."/>
            <person name="O'Laughlin M."/>
            <person name="Miner T."/>
            <person name="Herter B."/>
            <person name="Rosa B.A."/>
            <person name="Cordes M."/>
            <person name="Tomlinson C."/>
            <person name="Wollam A."/>
            <person name="Palsikar V.B."/>
            <person name="Mardis E.R."/>
            <person name="Wilson R.K."/>
        </authorList>
    </citation>
    <scope>NUCLEOTIDE SEQUENCE [LARGE SCALE GENOMIC DNA]</scope>
    <source>
        <strain evidence="3">MJR7716</strain>
    </source>
</reference>
<organism evidence="2 3">
    <name type="scientific">Prevotella corporis</name>
    <dbReference type="NCBI Taxonomy" id="28128"/>
    <lineage>
        <taxon>Bacteria</taxon>
        <taxon>Pseudomonadati</taxon>
        <taxon>Bacteroidota</taxon>
        <taxon>Bacteroidia</taxon>
        <taxon>Bacteroidales</taxon>
        <taxon>Prevotellaceae</taxon>
        <taxon>Prevotella</taxon>
    </lineage>
</organism>
<dbReference type="PATRIC" id="fig|28128.5.peg.484"/>
<evidence type="ECO:0000313" key="3">
    <source>
        <dbReference type="Proteomes" id="UP000070533"/>
    </source>
</evidence>
<proteinExistence type="predicted"/>
<comment type="caution">
    <text evidence="2">The sequence shown here is derived from an EMBL/GenBank/DDBJ whole genome shotgun (WGS) entry which is preliminary data.</text>
</comment>
<evidence type="ECO:0008006" key="4">
    <source>
        <dbReference type="Google" id="ProtNLM"/>
    </source>
</evidence>
<dbReference type="STRING" id="28128.HMPREF3226_00482"/>
<name>A0A133QK41_9BACT</name>
<keyword evidence="3" id="KW-1185">Reference proteome</keyword>
<keyword evidence="1" id="KW-0732">Signal</keyword>